<evidence type="ECO:0000259" key="23">
    <source>
        <dbReference type="Pfam" id="PF08245"/>
    </source>
</evidence>
<keyword evidence="4 19" id="KW-0436">Ligase</keyword>
<feature type="binding site" evidence="19">
    <location>
        <position position="184"/>
    </location>
    <ligand>
        <name>UDP-N-acetyl-alpha-D-muramoyl-L-alanyl-D-glutamate</name>
        <dbReference type="ChEBI" id="CHEBI:83900"/>
    </ligand>
</feature>
<evidence type="ECO:0000313" key="25">
    <source>
        <dbReference type="Proteomes" id="UP000565468"/>
    </source>
</evidence>
<dbReference type="Proteomes" id="UP000565468">
    <property type="component" value="Unassembled WGS sequence"/>
</dbReference>
<protein>
    <recommendedName>
        <fullName evidence="15 19">UDP-N-acetylmuramoyl-L-alanyl-D-glutamate--2,6-diaminopimelate ligase</fullName>
        <ecNumber evidence="14 19">6.3.2.13</ecNumber>
    </recommendedName>
    <alternativeName>
        <fullName evidence="16 19">Meso-A2pm-adding enzyme</fullName>
    </alternativeName>
    <alternativeName>
        <fullName evidence="17 19">Meso-diaminopimelate-adding enzyme</fullName>
    </alternativeName>
    <alternativeName>
        <fullName evidence="18 19">UDP-MurNAc-L-Ala-D-Glu:meso-diaminopimelate ligase</fullName>
    </alternativeName>
    <alternativeName>
        <fullName evidence="19">UDP-MurNAc-tripeptide synthetase</fullName>
    </alternativeName>
    <alternativeName>
        <fullName evidence="19">UDP-N-acetylmuramyl-tripeptide synthetase</fullName>
    </alternativeName>
</protein>
<dbReference type="InterPro" id="IPR018109">
    <property type="entry name" value="Folylpolyglutamate_synth_CS"/>
</dbReference>
<feature type="short sequence motif" description="Meso-diaminopimelate recognition motif" evidence="19">
    <location>
        <begin position="408"/>
        <end position="411"/>
    </location>
</feature>
<dbReference type="UniPathway" id="UPA00219"/>
<keyword evidence="25" id="KW-1185">Reference proteome</keyword>
<feature type="binding site" evidence="19">
    <location>
        <position position="384"/>
    </location>
    <ligand>
        <name>meso-2,6-diaminopimelate</name>
        <dbReference type="ChEBI" id="CHEBI:57791"/>
    </ligand>
</feature>
<name>A0A848M3G4_PAELE</name>
<dbReference type="AlphaFoldDB" id="A0A848M3G4"/>
<dbReference type="InterPro" id="IPR035911">
    <property type="entry name" value="MurE/MurF_N"/>
</dbReference>
<keyword evidence="6 19" id="KW-0547">Nucleotide-binding</keyword>
<dbReference type="EC" id="6.3.2.13" evidence="14 19"/>
<keyword evidence="8 19" id="KW-0133">Cell shape</keyword>
<gene>
    <name evidence="19" type="primary">murE</name>
    <name evidence="24" type="ORF">HII30_03130</name>
</gene>
<evidence type="ECO:0000256" key="9">
    <source>
        <dbReference type="ARBA" id="ARBA00022984"/>
    </source>
</evidence>
<feature type="binding site" evidence="19">
    <location>
        <position position="463"/>
    </location>
    <ligand>
        <name>meso-2,6-diaminopimelate</name>
        <dbReference type="ChEBI" id="CHEBI:57791"/>
    </ligand>
</feature>
<dbReference type="GO" id="GO:0008765">
    <property type="term" value="F:UDP-N-acetylmuramoylalanyl-D-glutamate-2,6-diaminopimelate ligase activity"/>
    <property type="evidence" value="ECO:0007669"/>
    <property type="project" value="UniProtKB-UniRule"/>
</dbReference>
<evidence type="ECO:0000256" key="4">
    <source>
        <dbReference type="ARBA" id="ARBA00022598"/>
    </source>
</evidence>
<dbReference type="GO" id="GO:0008360">
    <property type="term" value="P:regulation of cell shape"/>
    <property type="evidence" value="ECO:0007669"/>
    <property type="project" value="UniProtKB-KW"/>
</dbReference>
<dbReference type="Gene3D" id="3.90.190.20">
    <property type="entry name" value="Mur ligase, C-terminal domain"/>
    <property type="match status" value="1"/>
</dbReference>
<feature type="domain" description="Mur ligase N-terminal catalytic" evidence="21">
    <location>
        <begin position="22"/>
        <end position="80"/>
    </location>
</feature>
<dbReference type="PANTHER" id="PTHR23135:SF4">
    <property type="entry name" value="UDP-N-ACETYLMURAMOYL-L-ALANYL-D-GLUTAMATE--2,6-DIAMINOPIMELATE LIGASE MURE HOMOLOG, CHLOROPLASTIC"/>
    <property type="match status" value="1"/>
</dbReference>
<dbReference type="RefSeq" id="WP_169503691.1">
    <property type="nucleotide sequence ID" value="NZ_JABBPN010000002.1"/>
</dbReference>
<comment type="subcellular location">
    <subcellularLocation>
        <location evidence="19 20">Cytoplasm</location>
    </subcellularLocation>
</comment>
<evidence type="ECO:0000256" key="12">
    <source>
        <dbReference type="ARBA" id="ARBA00050251"/>
    </source>
</evidence>
<feature type="modified residue" description="N6-carboxylysine" evidence="19">
    <location>
        <position position="216"/>
    </location>
</feature>
<evidence type="ECO:0000313" key="24">
    <source>
        <dbReference type="EMBL" id="NMO94781.1"/>
    </source>
</evidence>
<keyword evidence="9 19" id="KW-0573">Peptidoglycan synthesis</keyword>
<keyword evidence="3 19" id="KW-0963">Cytoplasm</keyword>
<feature type="domain" description="Mur ligase central" evidence="23">
    <location>
        <begin position="105"/>
        <end position="313"/>
    </location>
</feature>
<comment type="catalytic activity">
    <reaction evidence="12 19">
        <text>UDP-N-acetyl-alpha-D-muramoyl-L-alanyl-D-glutamate + meso-2,6-diaminopimelate + ATP = UDP-N-acetyl-alpha-D-muramoyl-L-alanyl-gamma-D-glutamyl-meso-2,6-diaminopimelate + ADP + phosphate + H(+)</text>
        <dbReference type="Rhea" id="RHEA:23676"/>
        <dbReference type="ChEBI" id="CHEBI:15378"/>
        <dbReference type="ChEBI" id="CHEBI:30616"/>
        <dbReference type="ChEBI" id="CHEBI:43474"/>
        <dbReference type="ChEBI" id="CHEBI:57791"/>
        <dbReference type="ChEBI" id="CHEBI:83900"/>
        <dbReference type="ChEBI" id="CHEBI:83905"/>
        <dbReference type="ChEBI" id="CHEBI:456216"/>
        <dbReference type="EC" id="6.3.2.13"/>
    </reaction>
</comment>
<keyword evidence="7 19" id="KW-0067">ATP-binding</keyword>
<dbReference type="Pfam" id="PF08245">
    <property type="entry name" value="Mur_ligase_M"/>
    <property type="match status" value="1"/>
</dbReference>
<dbReference type="Pfam" id="PF01225">
    <property type="entry name" value="Mur_ligase"/>
    <property type="match status" value="1"/>
</dbReference>
<feature type="binding site" evidence="19">
    <location>
        <position position="182"/>
    </location>
    <ligand>
        <name>UDP-N-acetyl-alpha-D-muramoyl-L-alanyl-D-glutamate</name>
        <dbReference type="ChEBI" id="CHEBI:83900"/>
    </ligand>
</feature>
<dbReference type="GO" id="GO:0071555">
    <property type="term" value="P:cell wall organization"/>
    <property type="evidence" value="ECO:0007669"/>
    <property type="project" value="UniProtKB-KW"/>
</dbReference>
<dbReference type="EMBL" id="JABBPN010000002">
    <property type="protein sequence ID" value="NMO94781.1"/>
    <property type="molecule type" value="Genomic_DNA"/>
</dbReference>
<dbReference type="GO" id="GO:0051301">
    <property type="term" value="P:cell division"/>
    <property type="evidence" value="ECO:0007669"/>
    <property type="project" value="UniProtKB-KW"/>
</dbReference>
<evidence type="ECO:0000256" key="11">
    <source>
        <dbReference type="ARBA" id="ARBA00023316"/>
    </source>
</evidence>
<evidence type="ECO:0000256" key="6">
    <source>
        <dbReference type="ARBA" id="ARBA00022741"/>
    </source>
</evidence>
<dbReference type="GO" id="GO:0009252">
    <property type="term" value="P:peptidoglycan biosynthetic process"/>
    <property type="evidence" value="ECO:0007669"/>
    <property type="project" value="UniProtKB-UniRule"/>
</dbReference>
<feature type="binding site" evidence="19">
    <location>
        <begin position="107"/>
        <end position="113"/>
    </location>
    <ligand>
        <name>ATP</name>
        <dbReference type="ChEBI" id="CHEBI:30616"/>
    </ligand>
</feature>
<sequence>MKLSELTSVLTAALIDGEETEVMGLTSDSRRVKPGDLFICLPGHTVDGHDYAAEAVKRGAAALVVNHRMDLPVTQVIVRDCKFALAALADAFYGQPSHTMTMIGVTGTNGKTTTTTLISKILNDFGLPTGLIGTIGMTYGGHTYPMSCTTPDALELQHSLSEMSRSGTQMCVMEVSSHALEQGRVKGTHFRTAVFTNLTQDHLDYHQSLQEYRSAKGLFFSRLGNAFDKDPKRRKYAVLNVDDEASRVFSKLTAAEIITYGIHHDADVRASRIQIGAQGTSFHVETFCGSADIKLKLIGNFNVYNTLAAITAALIEGVPLSFIQQSLETVSGVEGRVESVDEGQPYSVIVDYAHTPDGLENVLKTVKEIAAHRILTVFGCGGDRDRSKRPVMGRIAAQWSDMVFITSDNPRSEDPEQILKDIEKGLIEDNVPAERYLLIEDRREAIKKAIEMASPGDVVLIAGKGHETYQLIGGKVLDFDDRIVAKEAIRGRQ</sequence>
<evidence type="ECO:0000256" key="10">
    <source>
        <dbReference type="ARBA" id="ARBA00023306"/>
    </source>
</evidence>
<evidence type="ECO:0000256" key="7">
    <source>
        <dbReference type="ARBA" id="ARBA00022840"/>
    </source>
</evidence>
<dbReference type="PROSITE" id="PS01011">
    <property type="entry name" value="FOLYLPOLYGLU_SYNT_1"/>
    <property type="match status" value="1"/>
</dbReference>
<feature type="binding site" evidence="19">
    <location>
        <position position="29"/>
    </location>
    <ligand>
        <name>UDP-N-acetyl-alpha-D-muramoyl-L-alanyl-D-glutamate</name>
        <dbReference type="ChEBI" id="CHEBI:83900"/>
    </ligand>
</feature>
<keyword evidence="5 19" id="KW-0132">Cell division</keyword>
<dbReference type="SUPFAM" id="SSF63418">
    <property type="entry name" value="MurE/MurF N-terminal domain"/>
    <property type="match status" value="1"/>
</dbReference>
<dbReference type="InterPro" id="IPR036615">
    <property type="entry name" value="Mur_ligase_C_dom_sf"/>
</dbReference>
<organism evidence="24 25">
    <name type="scientific">Paenibacillus lemnae</name>
    <dbReference type="NCBI Taxonomy" id="1330551"/>
    <lineage>
        <taxon>Bacteria</taxon>
        <taxon>Bacillati</taxon>
        <taxon>Bacillota</taxon>
        <taxon>Bacilli</taxon>
        <taxon>Bacillales</taxon>
        <taxon>Paenibacillaceae</taxon>
        <taxon>Paenibacillus</taxon>
    </lineage>
</organism>
<proteinExistence type="inferred from homology"/>
<dbReference type="NCBIfam" id="NF001124">
    <property type="entry name" value="PRK00139.1-2"/>
    <property type="match status" value="1"/>
</dbReference>
<reference evidence="24 25" key="1">
    <citation type="submission" date="2020-04" db="EMBL/GenBank/DDBJ databases">
        <title>Paenibacillus algicola sp. nov., a novel marine bacterium producing alginate lyase.</title>
        <authorList>
            <person name="Huang H."/>
        </authorList>
    </citation>
    <scope>NUCLEOTIDE SEQUENCE [LARGE SCALE GENOMIC DNA]</scope>
    <source>
        <strain evidence="24 25">L7-75</strain>
    </source>
</reference>
<dbReference type="InterPro" id="IPR036565">
    <property type="entry name" value="Mur-like_cat_sf"/>
</dbReference>
<evidence type="ECO:0000256" key="3">
    <source>
        <dbReference type="ARBA" id="ARBA00022490"/>
    </source>
</evidence>
<evidence type="ECO:0000256" key="1">
    <source>
        <dbReference type="ARBA" id="ARBA00004752"/>
    </source>
</evidence>
<dbReference type="PANTHER" id="PTHR23135">
    <property type="entry name" value="MUR LIGASE FAMILY MEMBER"/>
    <property type="match status" value="1"/>
</dbReference>
<evidence type="ECO:0000256" key="14">
    <source>
        <dbReference type="ARBA" id="ARBA00066633"/>
    </source>
</evidence>
<dbReference type="InterPro" id="IPR004101">
    <property type="entry name" value="Mur_ligase_C"/>
</dbReference>
<comment type="caution">
    <text evidence="19">Lacks conserved residue(s) required for the propagation of feature annotation.</text>
</comment>
<comment type="pathway">
    <text evidence="1 19 20">Cell wall biogenesis; peptidoglycan biosynthesis.</text>
</comment>
<comment type="function">
    <text evidence="13 19">Catalyzes the addition of meso-diaminopimelic acid to the nucleotide precursor UDP-N-acetylmuramoyl-L-alanyl-D-glutamate (UMAG) in the biosynthesis of bacterial cell-wall peptidoglycan.</text>
</comment>
<dbReference type="Gene3D" id="3.40.1390.10">
    <property type="entry name" value="MurE/MurF, N-terminal domain"/>
    <property type="match status" value="1"/>
</dbReference>
<evidence type="ECO:0000259" key="21">
    <source>
        <dbReference type="Pfam" id="PF01225"/>
    </source>
</evidence>
<dbReference type="GO" id="GO:0000287">
    <property type="term" value="F:magnesium ion binding"/>
    <property type="evidence" value="ECO:0007669"/>
    <property type="project" value="UniProtKB-UniRule"/>
</dbReference>
<keyword evidence="19" id="KW-0460">Magnesium</keyword>
<evidence type="ECO:0000256" key="16">
    <source>
        <dbReference type="ARBA" id="ARBA00075482"/>
    </source>
</evidence>
<evidence type="ECO:0000259" key="22">
    <source>
        <dbReference type="Pfam" id="PF02875"/>
    </source>
</evidence>
<dbReference type="InterPro" id="IPR005761">
    <property type="entry name" value="UDP-N-AcMur-Glu-dNH2Pim_ligase"/>
</dbReference>
<feature type="binding site" evidence="19">
    <location>
        <position position="467"/>
    </location>
    <ligand>
        <name>meso-2,6-diaminopimelate</name>
        <dbReference type="ChEBI" id="CHEBI:57791"/>
    </ligand>
</feature>
<comment type="cofactor">
    <cofactor evidence="19">
        <name>Mg(2+)</name>
        <dbReference type="ChEBI" id="CHEBI:18420"/>
    </cofactor>
</comment>
<comment type="caution">
    <text evidence="24">The sequence shown here is derived from an EMBL/GenBank/DDBJ whole genome shotgun (WGS) entry which is preliminary data.</text>
</comment>
<evidence type="ECO:0000256" key="8">
    <source>
        <dbReference type="ARBA" id="ARBA00022960"/>
    </source>
</evidence>
<dbReference type="SUPFAM" id="SSF53623">
    <property type="entry name" value="MurD-like peptide ligases, catalytic domain"/>
    <property type="match status" value="1"/>
</dbReference>
<evidence type="ECO:0000256" key="17">
    <source>
        <dbReference type="ARBA" id="ARBA00076158"/>
    </source>
</evidence>
<dbReference type="InterPro" id="IPR013221">
    <property type="entry name" value="Mur_ligase_cen"/>
</dbReference>
<feature type="binding site" evidence="19">
    <location>
        <begin position="408"/>
        <end position="411"/>
    </location>
    <ligand>
        <name>meso-2,6-diaminopimelate</name>
        <dbReference type="ChEBI" id="CHEBI:57791"/>
    </ligand>
</feature>
<feature type="binding site" evidence="19">
    <location>
        <position position="176"/>
    </location>
    <ligand>
        <name>UDP-N-acetyl-alpha-D-muramoyl-L-alanyl-D-glutamate</name>
        <dbReference type="ChEBI" id="CHEBI:83900"/>
    </ligand>
</feature>
<evidence type="ECO:0000256" key="5">
    <source>
        <dbReference type="ARBA" id="ARBA00022618"/>
    </source>
</evidence>
<keyword evidence="10 19" id="KW-0131">Cell cycle</keyword>
<evidence type="ECO:0000256" key="13">
    <source>
        <dbReference type="ARBA" id="ARBA00056782"/>
    </source>
</evidence>
<feature type="domain" description="Mur ligase C-terminal" evidence="22">
    <location>
        <begin position="335"/>
        <end position="465"/>
    </location>
</feature>
<accession>A0A848M3G4</accession>
<dbReference type="GO" id="GO:0004326">
    <property type="term" value="F:tetrahydrofolylpolyglutamate synthase activity"/>
    <property type="evidence" value="ECO:0007669"/>
    <property type="project" value="InterPro"/>
</dbReference>
<dbReference type="GO" id="GO:0005524">
    <property type="term" value="F:ATP binding"/>
    <property type="evidence" value="ECO:0007669"/>
    <property type="project" value="UniProtKB-UniRule"/>
</dbReference>
<dbReference type="NCBIfam" id="TIGR01085">
    <property type="entry name" value="murE"/>
    <property type="match status" value="1"/>
</dbReference>
<keyword evidence="11 19" id="KW-0961">Cell wall biogenesis/degradation</keyword>
<dbReference type="NCBIfam" id="NF001126">
    <property type="entry name" value="PRK00139.1-4"/>
    <property type="match status" value="1"/>
</dbReference>
<dbReference type="Pfam" id="PF02875">
    <property type="entry name" value="Mur_ligase_C"/>
    <property type="match status" value="1"/>
</dbReference>
<dbReference type="Gene3D" id="3.40.1190.10">
    <property type="entry name" value="Mur-like, catalytic domain"/>
    <property type="match status" value="1"/>
</dbReference>
<evidence type="ECO:0000256" key="2">
    <source>
        <dbReference type="ARBA" id="ARBA00005898"/>
    </source>
</evidence>
<dbReference type="FunFam" id="3.90.190.20:FF:000006">
    <property type="entry name" value="UDP-N-acetylmuramoyl-L-alanyl-D-glutamate--2,6-diaminopimelate ligase"/>
    <property type="match status" value="1"/>
</dbReference>
<dbReference type="SUPFAM" id="SSF53244">
    <property type="entry name" value="MurD-like peptide ligases, peptide-binding domain"/>
    <property type="match status" value="1"/>
</dbReference>
<dbReference type="InterPro" id="IPR000713">
    <property type="entry name" value="Mur_ligase_N"/>
</dbReference>
<dbReference type="GO" id="GO:0005737">
    <property type="term" value="C:cytoplasm"/>
    <property type="evidence" value="ECO:0007669"/>
    <property type="project" value="UniProtKB-SubCell"/>
</dbReference>
<evidence type="ECO:0000256" key="15">
    <source>
        <dbReference type="ARBA" id="ARBA00072883"/>
    </source>
</evidence>
<evidence type="ECO:0000256" key="19">
    <source>
        <dbReference type="HAMAP-Rule" id="MF_00208"/>
    </source>
</evidence>
<evidence type="ECO:0000256" key="18">
    <source>
        <dbReference type="ARBA" id="ARBA00081560"/>
    </source>
</evidence>
<comment type="PTM">
    <text evidence="19">Carboxylation is probably crucial for Mg(2+) binding and, consequently, for the gamma-phosphate positioning of ATP.</text>
</comment>
<comment type="similarity">
    <text evidence="2 19">Belongs to the MurCDEF family. MurE subfamily.</text>
</comment>
<evidence type="ECO:0000256" key="20">
    <source>
        <dbReference type="RuleBase" id="RU004135"/>
    </source>
</evidence>
<feature type="binding site" evidence="19">
    <location>
        <begin position="149"/>
        <end position="150"/>
    </location>
    <ligand>
        <name>UDP-N-acetyl-alpha-D-muramoyl-L-alanyl-D-glutamate</name>
        <dbReference type="ChEBI" id="CHEBI:83900"/>
    </ligand>
</feature>
<dbReference type="HAMAP" id="MF_00208">
    <property type="entry name" value="MurE"/>
    <property type="match status" value="1"/>
</dbReference>